<evidence type="ECO:0000313" key="2">
    <source>
        <dbReference type="Proteomes" id="UP001234787"/>
    </source>
</evidence>
<gene>
    <name evidence="1" type="ORF">SUGI_1225480</name>
</gene>
<comment type="caution">
    <text evidence="1">The sequence shown here is derived from an EMBL/GenBank/DDBJ whole genome shotgun (WGS) entry which is preliminary data.</text>
</comment>
<evidence type="ECO:0000313" key="1">
    <source>
        <dbReference type="EMBL" id="GLJ56476.1"/>
    </source>
</evidence>
<reference evidence="1" key="1">
    <citation type="submission" date="2022-12" db="EMBL/GenBank/DDBJ databases">
        <title>Chromosome-Level Genome Assembly of Japanese Cedar (Cryptomeriajaponica D. Don).</title>
        <authorList>
            <person name="Fujino T."/>
            <person name="Yamaguchi K."/>
            <person name="Yokoyama T."/>
            <person name="Hamanaka T."/>
            <person name="Harazono Y."/>
            <person name="Kamada H."/>
            <person name="Kobayashi W."/>
            <person name="Ujino-Ihara T."/>
            <person name="Uchiyama K."/>
            <person name="Matsumoto A."/>
            <person name="Izuno A."/>
            <person name="Tsumura Y."/>
            <person name="Toyoda A."/>
            <person name="Shigenobu S."/>
            <person name="Moriguchi Y."/>
            <person name="Ueno S."/>
            <person name="Kasahara M."/>
        </authorList>
    </citation>
    <scope>NUCLEOTIDE SEQUENCE</scope>
</reference>
<dbReference type="AlphaFoldDB" id="A0AAD3NNX9"/>
<protein>
    <submittedName>
        <fullName evidence="1">Uncharacterized protein</fullName>
    </submittedName>
</protein>
<sequence>MISSRFIAPAQVIGVASYFVSFAETLPSIAQFARLGGSGDFVLAYSITRTSALQANELYRFPLIKSVVALRSLRISYPVFGLICVSTTSRLALQFTPMHVWFLLGTASNAPAAAPAIDRWHPAWAG</sequence>
<organism evidence="1 2">
    <name type="scientific">Cryptomeria japonica</name>
    <name type="common">Japanese cedar</name>
    <name type="synonym">Cupressus japonica</name>
    <dbReference type="NCBI Taxonomy" id="3369"/>
    <lineage>
        <taxon>Eukaryota</taxon>
        <taxon>Viridiplantae</taxon>
        <taxon>Streptophyta</taxon>
        <taxon>Embryophyta</taxon>
        <taxon>Tracheophyta</taxon>
        <taxon>Spermatophyta</taxon>
        <taxon>Pinopsida</taxon>
        <taxon>Pinidae</taxon>
        <taxon>Conifers II</taxon>
        <taxon>Cupressales</taxon>
        <taxon>Cupressaceae</taxon>
        <taxon>Cryptomeria</taxon>
    </lineage>
</organism>
<accession>A0AAD3NNX9</accession>
<proteinExistence type="predicted"/>
<dbReference type="Proteomes" id="UP001234787">
    <property type="component" value="Unassembled WGS sequence"/>
</dbReference>
<name>A0AAD3NNX9_CRYJA</name>
<keyword evidence="2" id="KW-1185">Reference proteome</keyword>
<dbReference type="EMBL" id="BSEH01000022">
    <property type="protein sequence ID" value="GLJ56476.1"/>
    <property type="molecule type" value="Genomic_DNA"/>
</dbReference>